<dbReference type="EMBL" id="CM042044">
    <property type="protein sequence ID" value="KAI3687147.1"/>
    <property type="molecule type" value="Genomic_DNA"/>
</dbReference>
<keyword evidence="2" id="KW-1185">Reference proteome</keyword>
<proteinExistence type="predicted"/>
<gene>
    <name evidence="1" type="ORF">L1987_80838</name>
</gene>
<dbReference type="Proteomes" id="UP001056120">
    <property type="component" value="Linkage Group LG27"/>
</dbReference>
<protein>
    <submittedName>
        <fullName evidence="1">Uncharacterized protein</fullName>
    </submittedName>
</protein>
<reference evidence="1 2" key="2">
    <citation type="journal article" date="2022" name="Mol. Ecol. Resour.">
        <title>The genomes of chicory, endive, great burdock and yacon provide insights into Asteraceae paleo-polyploidization history and plant inulin production.</title>
        <authorList>
            <person name="Fan W."/>
            <person name="Wang S."/>
            <person name="Wang H."/>
            <person name="Wang A."/>
            <person name="Jiang F."/>
            <person name="Liu H."/>
            <person name="Zhao H."/>
            <person name="Xu D."/>
            <person name="Zhang Y."/>
        </authorList>
    </citation>
    <scope>NUCLEOTIDE SEQUENCE [LARGE SCALE GENOMIC DNA]</scope>
    <source>
        <strain evidence="2">cv. Yunnan</strain>
        <tissue evidence="1">Leaves</tissue>
    </source>
</reference>
<evidence type="ECO:0000313" key="1">
    <source>
        <dbReference type="EMBL" id="KAI3687147.1"/>
    </source>
</evidence>
<evidence type="ECO:0000313" key="2">
    <source>
        <dbReference type="Proteomes" id="UP001056120"/>
    </source>
</evidence>
<name>A0ACB8YPE4_9ASTR</name>
<accession>A0ACB8YPE4</accession>
<comment type="caution">
    <text evidence="1">The sequence shown here is derived from an EMBL/GenBank/DDBJ whole genome shotgun (WGS) entry which is preliminary data.</text>
</comment>
<reference evidence="2" key="1">
    <citation type="journal article" date="2022" name="Mol. Ecol. Resour.">
        <title>The genomes of chicory, endive, great burdock and yacon provide insights into Asteraceae palaeo-polyploidization history and plant inulin production.</title>
        <authorList>
            <person name="Fan W."/>
            <person name="Wang S."/>
            <person name="Wang H."/>
            <person name="Wang A."/>
            <person name="Jiang F."/>
            <person name="Liu H."/>
            <person name="Zhao H."/>
            <person name="Xu D."/>
            <person name="Zhang Y."/>
        </authorList>
    </citation>
    <scope>NUCLEOTIDE SEQUENCE [LARGE SCALE GENOMIC DNA]</scope>
    <source>
        <strain evidence="2">cv. Yunnan</strain>
    </source>
</reference>
<organism evidence="1 2">
    <name type="scientific">Smallanthus sonchifolius</name>
    <dbReference type="NCBI Taxonomy" id="185202"/>
    <lineage>
        <taxon>Eukaryota</taxon>
        <taxon>Viridiplantae</taxon>
        <taxon>Streptophyta</taxon>
        <taxon>Embryophyta</taxon>
        <taxon>Tracheophyta</taxon>
        <taxon>Spermatophyta</taxon>
        <taxon>Magnoliopsida</taxon>
        <taxon>eudicotyledons</taxon>
        <taxon>Gunneridae</taxon>
        <taxon>Pentapetalae</taxon>
        <taxon>asterids</taxon>
        <taxon>campanulids</taxon>
        <taxon>Asterales</taxon>
        <taxon>Asteraceae</taxon>
        <taxon>Asteroideae</taxon>
        <taxon>Heliantheae alliance</taxon>
        <taxon>Millerieae</taxon>
        <taxon>Smallanthus</taxon>
    </lineage>
</organism>
<sequence>MTVTACDEDQEGVDSPGDQGTRRRCSGRRVWPVASTSARGRSGGGGMAASMLVASIHTYNILSESNIATFTIHRYLQLIQVCAPSCKLETGNDLDLVIKSLNEL</sequence>